<name>A0ABW4F9M4_9PSEU</name>
<evidence type="ECO:0000313" key="2">
    <source>
        <dbReference type="EMBL" id="MFD1523901.1"/>
    </source>
</evidence>
<keyword evidence="1" id="KW-0812">Transmembrane</keyword>
<keyword evidence="1" id="KW-0472">Membrane</keyword>
<comment type="caution">
    <text evidence="2">The sequence shown here is derived from an EMBL/GenBank/DDBJ whole genome shotgun (WGS) entry which is preliminary data.</text>
</comment>
<keyword evidence="3" id="KW-1185">Reference proteome</keyword>
<feature type="transmembrane region" description="Helical" evidence="1">
    <location>
        <begin position="20"/>
        <end position="42"/>
    </location>
</feature>
<gene>
    <name evidence="2" type="ORF">ACFSJD_40890</name>
</gene>
<protein>
    <submittedName>
        <fullName evidence="2">Uncharacterized protein</fullName>
    </submittedName>
</protein>
<dbReference type="Proteomes" id="UP001597114">
    <property type="component" value="Unassembled WGS sequence"/>
</dbReference>
<sequence length="91" mass="8999">MTETLLASAAGVPGTGSVFLLLIVLLLLVAAKALLTSISAIWEMIADLLGTMFASVRALAIICLLIACFVAVAVAVVGVSDGGAGVALADV</sequence>
<dbReference type="RefSeq" id="WP_344726851.1">
    <property type="nucleotide sequence ID" value="NZ_BAAAUS010000039.1"/>
</dbReference>
<evidence type="ECO:0000313" key="3">
    <source>
        <dbReference type="Proteomes" id="UP001597114"/>
    </source>
</evidence>
<accession>A0ABW4F9M4</accession>
<feature type="transmembrane region" description="Helical" evidence="1">
    <location>
        <begin position="54"/>
        <end position="79"/>
    </location>
</feature>
<evidence type="ECO:0000256" key="1">
    <source>
        <dbReference type="SAM" id="Phobius"/>
    </source>
</evidence>
<organism evidence="2 3">
    <name type="scientific">Pseudonocardia yunnanensis</name>
    <dbReference type="NCBI Taxonomy" id="58107"/>
    <lineage>
        <taxon>Bacteria</taxon>
        <taxon>Bacillati</taxon>
        <taxon>Actinomycetota</taxon>
        <taxon>Actinomycetes</taxon>
        <taxon>Pseudonocardiales</taxon>
        <taxon>Pseudonocardiaceae</taxon>
        <taxon>Pseudonocardia</taxon>
    </lineage>
</organism>
<keyword evidence="1" id="KW-1133">Transmembrane helix</keyword>
<reference evidence="3" key="1">
    <citation type="journal article" date="2019" name="Int. J. Syst. Evol. Microbiol.">
        <title>The Global Catalogue of Microorganisms (GCM) 10K type strain sequencing project: providing services to taxonomists for standard genome sequencing and annotation.</title>
        <authorList>
            <consortium name="The Broad Institute Genomics Platform"/>
            <consortium name="The Broad Institute Genome Sequencing Center for Infectious Disease"/>
            <person name="Wu L."/>
            <person name="Ma J."/>
        </authorList>
    </citation>
    <scope>NUCLEOTIDE SEQUENCE [LARGE SCALE GENOMIC DNA]</scope>
    <source>
        <strain evidence="3">CCM 7043</strain>
    </source>
</reference>
<dbReference type="EMBL" id="JBHUCO010000072">
    <property type="protein sequence ID" value="MFD1523901.1"/>
    <property type="molecule type" value="Genomic_DNA"/>
</dbReference>
<proteinExistence type="predicted"/>